<dbReference type="Gene3D" id="3.20.20.80">
    <property type="entry name" value="Glycosidases"/>
    <property type="match status" value="1"/>
</dbReference>
<feature type="region of interest" description="Disordered" evidence="7">
    <location>
        <begin position="435"/>
        <end position="472"/>
    </location>
</feature>
<dbReference type="Proteomes" id="UP000094236">
    <property type="component" value="Unassembled WGS sequence"/>
</dbReference>
<dbReference type="Pfam" id="PF03198">
    <property type="entry name" value="Glyco_hydro_72"/>
    <property type="match status" value="1"/>
</dbReference>
<reference evidence="9" key="1">
    <citation type="submission" date="2016-05" db="EMBL/GenBank/DDBJ databases">
        <title>Comparative genomics of biotechnologically important yeasts.</title>
        <authorList>
            <consortium name="DOE Joint Genome Institute"/>
            <person name="Riley R."/>
            <person name="Haridas S."/>
            <person name="Wolfe K.H."/>
            <person name="Lopes M.R."/>
            <person name="Hittinger C.T."/>
            <person name="Goker M."/>
            <person name="Salamov A."/>
            <person name="Wisecaver J."/>
            <person name="Long T.M."/>
            <person name="Aerts A.L."/>
            <person name="Barry K."/>
            <person name="Choi C."/>
            <person name="Clum A."/>
            <person name="Coughlan A.Y."/>
            <person name="Deshpande S."/>
            <person name="Douglass A.P."/>
            <person name="Hanson S.J."/>
            <person name="Klenk H.-P."/>
            <person name="Labutti K."/>
            <person name="Lapidus A."/>
            <person name="Lindquist E."/>
            <person name="Lipzen A."/>
            <person name="Meier-Kolthoff J.P."/>
            <person name="Ohm R.A."/>
            <person name="Otillar R.P."/>
            <person name="Pangilinan J."/>
            <person name="Peng Y."/>
            <person name="Rokas A."/>
            <person name="Rosa C.A."/>
            <person name="Scheuner C."/>
            <person name="Sibirny A.A."/>
            <person name="Slot J.C."/>
            <person name="Stielow J.B."/>
            <person name="Sun H."/>
            <person name="Kurtzman C.P."/>
            <person name="Blackwell M."/>
            <person name="Grigoriev I.V."/>
            <person name="Jeffries T.W."/>
        </authorList>
    </citation>
    <scope>NUCLEOTIDE SEQUENCE [LARGE SCALE GENOMIC DNA]</scope>
    <source>
        <strain evidence="9">NRRL Y-2460</strain>
    </source>
</reference>
<evidence type="ECO:0000256" key="6">
    <source>
        <dbReference type="RuleBase" id="RU361209"/>
    </source>
</evidence>
<dbReference type="InterPro" id="IPR017853">
    <property type="entry name" value="GH"/>
</dbReference>
<keyword evidence="9" id="KW-1185">Reference proteome</keyword>
<evidence type="ECO:0000256" key="4">
    <source>
        <dbReference type="ARBA" id="ARBA00022729"/>
    </source>
</evidence>
<dbReference type="InterPro" id="IPR004886">
    <property type="entry name" value="Glucanosyltransferase"/>
</dbReference>
<dbReference type="GO" id="GO:0009277">
    <property type="term" value="C:fungal-type cell wall"/>
    <property type="evidence" value="ECO:0007669"/>
    <property type="project" value="EnsemblFungi"/>
</dbReference>
<keyword evidence="6" id="KW-0472">Membrane</keyword>
<keyword evidence="6" id="KW-0808">Transferase</keyword>
<dbReference type="GO" id="GO:0016740">
    <property type="term" value="F:transferase activity"/>
    <property type="evidence" value="ECO:0007669"/>
    <property type="project" value="UniProtKB-KW"/>
</dbReference>
<dbReference type="OrthoDB" id="421038at2759"/>
<keyword evidence="4 6" id="KW-0732">Signal</keyword>
<evidence type="ECO:0000256" key="5">
    <source>
        <dbReference type="ARBA" id="ARBA00023180"/>
    </source>
</evidence>
<protein>
    <recommendedName>
        <fullName evidence="6">1,3-beta-glucanosyltransferase</fullName>
        <ecNumber evidence="6">2.4.1.-</ecNumber>
    </recommendedName>
</protein>
<dbReference type="GO" id="GO:0005886">
    <property type="term" value="C:plasma membrane"/>
    <property type="evidence" value="ECO:0007669"/>
    <property type="project" value="UniProtKB-SubCell"/>
</dbReference>
<dbReference type="EC" id="2.4.1.-" evidence="6"/>
<evidence type="ECO:0000313" key="9">
    <source>
        <dbReference type="Proteomes" id="UP000094236"/>
    </source>
</evidence>
<keyword evidence="5" id="KW-0325">Glycoprotein</keyword>
<feature type="chain" id="PRO_5009027786" description="1,3-beta-glucanosyltransferase" evidence="6">
    <location>
        <begin position="18"/>
        <end position="491"/>
    </location>
</feature>
<dbReference type="GO" id="GO:0071970">
    <property type="term" value="P:fungal-type cell wall (1-&gt;3)-beta-D-glucan biosynthetic process"/>
    <property type="evidence" value="ECO:0007669"/>
    <property type="project" value="TreeGrafter"/>
</dbReference>
<evidence type="ECO:0000256" key="3">
    <source>
        <dbReference type="ARBA" id="ARBA00022622"/>
    </source>
</evidence>
<gene>
    <name evidence="8" type="ORF">PACTADRAFT_45823</name>
</gene>
<dbReference type="GO" id="GO:0098552">
    <property type="term" value="C:side of membrane"/>
    <property type="evidence" value="ECO:0007669"/>
    <property type="project" value="UniProtKB-KW"/>
</dbReference>
<evidence type="ECO:0000256" key="2">
    <source>
        <dbReference type="ARBA" id="ARBA00007528"/>
    </source>
</evidence>
<dbReference type="PANTHER" id="PTHR31468:SF4">
    <property type="entry name" value="1,3-BETA-GLUCANOSYLTRANSFERASE GAS3-RELATED"/>
    <property type="match status" value="1"/>
</dbReference>
<comment type="similarity">
    <text evidence="2 6">Belongs to the glycosyl hydrolase 72 family.</text>
</comment>
<comment type="function">
    <text evidence="6">Splits internally a 1,3-beta-glucan molecule and transfers the newly generated reducing end (the donor) to the non-reducing end of another 1,3-beta-glucan molecule (the acceptor) forming a 1,3-beta linkage, resulting in the elongation of 1,3-beta-glucan chains in the cell wall.</text>
</comment>
<dbReference type="AlphaFoldDB" id="A0A1E4TPA9"/>
<evidence type="ECO:0000256" key="1">
    <source>
        <dbReference type="ARBA" id="ARBA00004589"/>
    </source>
</evidence>
<dbReference type="EMBL" id="KV454017">
    <property type="protein sequence ID" value="ODV93577.1"/>
    <property type="molecule type" value="Genomic_DNA"/>
</dbReference>
<proteinExistence type="inferred from homology"/>
<comment type="subcellular location">
    <subcellularLocation>
        <location evidence="6">Cell membrane</location>
        <topology evidence="6">Lipid-anchor</topology>
        <topology evidence="6">GPI-anchor</topology>
    </subcellularLocation>
    <subcellularLocation>
        <location evidence="1">Membrane</location>
        <topology evidence="1">Lipid-anchor</topology>
        <topology evidence="1">GPI-anchor</topology>
    </subcellularLocation>
</comment>
<evidence type="ECO:0000256" key="7">
    <source>
        <dbReference type="SAM" id="MobiDB-lite"/>
    </source>
</evidence>
<name>A0A1E4TPA9_PACTA</name>
<dbReference type="GO" id="GO:0031505">
    <property type="term" value="P:fungal-type cell wall organization"/>
    <property type="evidence" value="ECO:0007669"/>
    <property type="project" value="TreeGrafter"/>
</dbReference>
<feature type="signal peptide" evidence="6">
    <location>
        <begin position="1"/>
        <end position="17"/>
    </location>
</feature>
<sequence length="491" mass="53566">MFHSFIIFYLFCTFVSGLLPLEIKGNRFIKPSTTEGEEGEVFFIKGVDYQPGGSSAYEDDGDSDVLTNASICFRDAYVFQQLGINTIRVYTINPSLNHDECLTILNNAGIYLLLDLSSSSESIYRSDIEASYNYDLLYRFFSVVDAFKDYPNVLGFFVGNEVINDDTSASEDPPYIRAVQRDVKNYIQNNANRTIPVGYSAADVTSLREATFEYLECNIDGDENDLSRSDFFGLNSYEWCSGISDWSTSGYSDINSTFANSSIPIFFSEYGCNTDSPRTFTEVSEGLYGGLIDTLSGGLVYEYSQETSNYGLVTIGSSNGSITELTDFNNLQEQFLKSDIPDILESEVQESTIIECDSSLIEKSYSGFDSNFTLPAVPSGVENMILYGANNTNIGHLIDIDAQTSNYTIYYSNGTEISDPTVVFSADDEIDSLSSSISSAGSDSSTSSASSSGSSSTTSSSSSSTKNAASSNNSPQIGLFGLLAIVITYLM</sequence>
<keyword evidence="6" id="KW-0449">Lipoprotein</keyword>
<dbReference type="PANTHER" id="PTHR31468">
    <property type="entry name" value="1,3-BETA-GLUCANOSYLTRANSFERASE GAS1"/>
    <property type="match status" value="1"/>
</dbReference>
<evidence type="ECO:0000313" key="8">
    <source>
        <dbReference type="EMBL" id="ODV93577.1"/>
    </source>
</evidence>
<accession>A0A1E4TPA9</accession>
<dbReference type="SUPFAM" id="SSF51445">
    <property type="entry name" value="(Trans)glycosidases"/>
    <property type="match status" value="1"/>
</dbReference>
<dbReference type="STRING" id="669874.A0A1E4TPA9"/>
<keyword evidence="3 6" id="KW-0336">GPI-anchor</keyword>
<organism evidence="8 9">
    <name type="scientific">Pachysolen tannophilus NRRL Y-2460</name>
    <dbReference type="NCBI Taxonomy" id="669874"/>
    <lineage>
        <taxon>Eukaryota</taxon>
        <taxon>Fungi</taxon>
        <taxon>Dikarya</taxon>
        <taxon>Ascomycota</taxon>
        <taxon>Saccharomycotina</taxon>
        <taxon>Pichiomycetes</taxon>
        <taxon>Pachysolenaceae</taxon>
        <taxon>Pachysolen</taxon>
    </lineage>
</organism>